<evidence type="ECO:0000313" key="3">
    <source>
        <dbReference type="WBParaSite" id="ACAC_0000944001-mRNA-1"/>
    </source>
</evidence>
<keyword evidence="1" id="KW-0472">Membrane</keyword>
<keyword evidence="1" id="KW-0812">Transmembrane</keyword>
<dbReference type="AlphaFoldDB" id="A0A0K0DEW0"/>
<name>A0A0K0DEW0_ANGCA</name>
<reference evidence="3" key="2">
    <citation type="submission" date="2017-02" db="UniProtKB">
        <authorList>
            <consortium name="WormBaseParasite"/>
        </authorList>
    </citation>
    <scope>IDENTIFICATION</scope>
</reference>
<sequence length="68" mass="8047">MMREEKSSTSGDQLMLFHRSIIVSYFSFIVVKLECFYIFPAQDLMTLILFYLLSYLRFLFTTSIISLS</sequence>
<accession>A0A0K0DEW0</accession>
<proteinExistence type="predicted"/>
<reference evidence="2" key="1">
    <citation type="submission" date="2012-09" db="EMBL/GenBank/DDBJ databases">
        <authorList>
            <person name="Martin A.A."/>
        </authorList>
    </citation>
    <scope>NUCLEOTIDE SEQUENCE</scope>
</reference>
<keyword evidence="1" id="KW-1133">Transmembrane helix</keyword>
<protein>
    <submittedName>
        <fullName evidence="3">Ovule protein</fullName>
    </submittedName>
</protein>
<evidence type="ECO:0000313" key="2">
    <source>
        <dbReference type="Proteomes" id="UP000035642"/>
    </source>
</evidence>
<organism evidence="2 3">
    <name type="scientific">Angiostrongylus cantonensis</name>
    <name type="common">Rat lungworm</name>
    <dbReference type="NCBI Taxonomy" id="6313"/>
    <lineage>
        <taxon>Eukaryota</taxon>
        <taxon>Metazoa</taxon>
        <taxon>Ecdysozoa</taxon>
        <taxon>Nematoda</taxon>
        <taxon>Chromadorea</taxon>
        <taxon>Rhabditida</taxon>
        <taxon>Rhabditina</taxon>
        <taxon>Rhabditomorpha</taxon>
        <taxon>Strongyloidea</taxon>
        <taxon>Metastrongylidae</taxon>
        <taxon>Angiostrongylus</taxon>
    </lineage>
</organism>
<evidence type="ECO:0000256" key="1">
    <source>
        <dbReference type="SAM" id="Phobius"/>
    </source>
</evidence>
<feature type="transmembrane region" description="Helical" evidence="1">
    <location>
        <begin position="21"/>
        <end position="39"/>
    </location>
</feature>
<dbReference type="Proteomes" id="UP000035642">
    <property type="component" value="Unassembled WGS sequence"/>
</dbReference>
<feature type="transmembrane region" description="Helical" evidence="1">
    <location>
        <begin position="45"/>
        <end position="67"/>
    </location>
</feature>
<dbReference type="WBParaSite" id="ACAC_0000944001-mRNA-1">
    <property type="protein sequence ID" value="ACAC_0000944001-mRNA-1"/>
    <property type="gene ID" value="ACAC_0000944001"/>
</dbReference>
<keyword evidence="2" id="KW-1185">Reference proteome</keyword>